<dbReference type="Gene3D" id="3.40.50.300">
    <property type="entry name" value="P-loop containing nucleotide triphosphate hydrolases"/>
    <property type="match status" value="1"/>
</dbReference>
<dbReference type="GO" id="GO:0005886">
    <property type="term" value="C:plasma membrane"/>
    <property type="evidence" value="ECO:0007669"/>
    <property type="project" value="TreeGrafter"/>
</dbReference>
<dbReference type="RefSeq" id="WP_141196606.1">
    <property type="nucleotide sequence ID" value="NZ_CP041186.1"/>
</dbReference>
<evidence type="ECO:0000256" key="5">
    <source>
        <dbReference type="ARBA" id="ARBA00022927"/>
    </source>
</evidence>
<evidence type="ECO:0000313" key="10">
    <source>
        <dbReference type="EMBL" id="QDG50110.1"/>
    </source>
</evidence>
<comment type="catalytic activity">
    <reaction evidence="8">
        <text>ATP + H2O + cellular proteinSide 1 = ADP + phosphate + cellular proteinSide 2.</text>
        <dbReference type="EC" id="7.4.2.8"/>
    </reaction>
</comment>
<dbReference type="GO" id="GO:0005524">
    <property type="term" value="F:ATP binding"/>
    <property type="evidence" value="ECO:0007669"/>
    <property type="project" value="UniProtKB-KW"/>
</dbReference>
<dbReference type="GO" id="GO:0008564">
    <property type="term" value="F:protein-exporting ATPase activity"/>
    <property type="evidence" value="ECO:0007669"/>
    <property type="project" value="UniProtKB-EC"/>
</dbReference>
<evidence type="ECO:0000256" key="6">
    <source>
        <dbReference type="ARBA" id="ARBA00022967"/>
    </source>
</evidence>
<proteinExistence type="inferred from homology"/>
<dbReference type="EC" id="7.4.2.8" evidence="7"/>
<dbReference type="SUPFAM" id="SSF160246">
    <property type="entry name" value="EspE N-terminal domain-like"/>
    <property type="match status" value="1"/>
</dbReference>
<keyword evidence="3" id="KW-0547">Nucleotide-binding</keyword>
<keyword evidence="5" id="KW-0653">Protein transport</keyword>
<dbReference type="FunFam" id="3.30.450.90:FF:000001">
    <property type="entry name" value="Type II secretion system ATPase GspE"/>
    <property type="match status" value="1"/>
</dbReference>
<dbReference type="InterPro" id="IPR013369">
    <property type="entry name" value="T2SS_GspE"/>
</dbReference>
<evidence type="ECO:0000256" key="4">
    <source>
        <dbReference type="ARBA" id="ARBA00022840"/>
    </source>
</evidence>
<name>A0A4Y6PPC2_PERCE</name>
<keyword evidence="6" id="KW-1278">Translocase</keyword>
<dbReference type="InterPro" id="IPR003593">
    <property type="entry name" value="AAA+_ATPase"/>
</dbReference>
<evidence type="ECO:0000256" key="1">
    <source>
        <dbReference type="ARBA" id="ARBA00006611"/>
    </source>
</evidence>
<dbReference type="SMART" id="SM00382">
    <property type="entry name" value="AAA"/>
    <property type="match status" value="1"/>
</dbReference>
<gene>
    <name evidence="10" type="primary">gspE</name>
    <name evidence="10" type="ORF">FIV42_04985</name>
</gene>
<dbReference type="PANTHER" id="PTHR30258:SF2">
    <property type="entry name" value="COMG OPERON PROTEIN 1"/>
    <property type="match status" value="1"/>
</dbReference>
<keyword evidence="11" id="KW-1185">Reference proteome</keyword>
<sequence>MYNRQRLGEILIQRGHVTADAVDKALRQQRDKGGLIGQILIAMEAASEKQVMEAVAEQLDYPFQAELDAEAIELGLLEKLQLGYSRENRVLPFDVRDGYILVATDDPLNVEALDEIRFLSGKEVLPVVVPTSPLRDAINKAFDRKSRQLGAGLDELDEAESPHAEDASIDINDLLDAGDDDEAPVIRFVNSLFVQAVRERASDIHIEPGEKDLTVRFRIDGVLKEIAHPPKRFHSSIITRVKIMAGLDIAEKRLPQDGRIRIKMAGKDIDIRVATAPAVHGERITMRLLDKSAVLLNVRDIGLKKSDQETLLKLIHRPNGIVLVTGPTGSGKTTTLYSSLSEINTPDKNILTIEDPVEYQLEGISQMQVNPKIKLNFATGLRSYLRHDPDVIMVGEIRDLETAEMAIQASLTGHLVFSTLHTNDAASAFTRLIDMGVEPFLVSSTVIASLAQRLVRRLCSNCKEPYVPDATVLEEVGLTKADLDRVGGHVFRAREGGCEECISLGYRGRTGIYEVLSVEDSVRNLIMNRDDASNIKREACNHGMDTLREDGAVKILQGQTSIEEVLRVTQEDSVSEAA</sequence>
<dbReference type="AlphaFoldDB" id="A0A4Y6PPC2"/>
<keyword evidence="2" id="KW-0813">Transport</keyword>
<feature type="domain" description="Bacterial type II secretion system protein E" evidence="9">
    <location>
        <begin position="385"/>
        <end position="399"/>
    </location>
</feature>
<dbReference type="PANTHER" id="PTHR30258">
    <property type="entry name" value="TYPE II SECRETION SYSTEM PROTEIN GSPE-RELATED"/>
    <property type="match status" value="1"/>
</dbReference>
<dbReference type="PROSITE" id="PS00662">
    <property type="entry name" value="T2SP_E"/>
    <property type="match status" value="1"/>
</dbReference>
<dbReference type="Pfam" id="PF00437">
    <property type="entry name" value="T2SSE"/>
    <property type="match status" value="1"/>
</dbReference>
<dbReference type="InterPro" id="IPR037257">
    <property type="entry name" value="T2SS_E_N_sf"/>
</dbReference>
<comment type="similarity">
    <text evidence="1">Belongs to the GSP E family.</text>
</comment>
<keyword evidence="4" id="KW-0067">ATP-binding</keyword>
<dbReference type="CDD" id="cd01129">
    <property type="entry name" value="PulE-GspE-like"/>
    <property type="match status" value="1"/>
</dbReference>
<evidence type="ECO:0000256" key="7">
    <source>
        <dbReference type="ARBA" id="ARBA00024382"/>
    </source>
</evidence>
<reference evidence="10 11" key="1">
    <citation type="submission" date="2019-06" db="EMBL/GenBank/DDBJ databases">
        <title>Persicimonas caeni gen. nov., sp. nov., a predatory bacterium isolated from solar saltern.</title>
        <authorList>
            <person name="Wang S."/>
        </authorList>
    </citation>
    <scope>NUCLEOTIDE SEQUENCE [LARGE SCALE GENOMIC DNA]</scope>
    <source>
        <strain evidence="10 11">YN101</strain>
    </source>
</reference>
<dbReference type="Gene3D" id="3.30.300.160">
    <property type="entry name" value="Type II secretion system, protein E, N-terminal domain"/>
    <property type="match status" value="1"/>
</dbReference>
<evidence type="ECO:0000256" key="3">
    <source>
        <dbReference type="ARBA" id="ARBA00022741"/>
    </source>
</evidence>
<dbReference type="InterPro" id="IPR027417">
    <property type="entry name" value="P-loop_NTPase"/>
</dbReference>
<dbReference type="InterPro" id="IPR001482">
    <property type="entry name" value="T2SS/T4SS_dom"/>
</dbReference>
<dbReference type="InterPro" id="IPR007831">
    <property type="entry name" value="T2SS_GspE_N"/>
</dbReference>
<accession>A0A4Y6PPC2</accession>
<protein>
    <recommendedName>
        <fullName evidence="7">protein-secreting ATPase</fullName>
        <ecNumber evidence="7">7.4.2.8</ecNumber>
    </recommendedName>
</protein>
<dbReference type="Gene3D" id="3.30.450.90">
    <property type="match status" value="1"/>
</dbReference>
<dbReference type="SUPFAM" id="SSF52540">
    <property type="entry name" value="P-loop containing nucleoside triphosphate hydrolases"/>
    <property type="match status" value="1"/>
</dbReference>
<evidence type="ECO:0000313" key="11">
    <source>
        <dbReference type="Proteomes" id="UP000315995"/>
    </source>
</evidence>
<dbReference type="NCBIfam" id="TIGR02533">
    <property type="entry name" value="type_II_gspE"/>
    <property type="match status" value="1"/>
</dbReference>
<dbReference type="FunFam" id="3.40.50.300:FF:000398">
    <property type="entry name" value="Type IV pilus assembly ATPase PilB"/>
    <property type="match status" value="1"/>
</dbReference>
<dbReference type="OrthoDB" id="9805147at2"/>
<dbReference type="GO" id="GO:0016887">
    <property type="term" value="F:ATP hydrolysis activity"/>
    <property type="evidence" value="ECO:0007669"/>
    <property type="project" value="TreeGrafter"/>
</dbReference>
<dbReference type="GO" id="GO:0015628">
    <property type="term" value="P:protein secretion by the type II secretion system"/>
    <property type="evidence" value="ECO:0007669"/>
    <property type="project" value="InterPro"/>
</dbReference>
<dbReference type="EMBL" id="CP041186">
    <property type="protein sequence ID" value="QDG50110.1"/>
    <property type="molecule type" value="Genomic_DNA"/>
</dbReference>
<organism evidence="10 11">
    <name type="scientific">Persicimonas caeni</name>
    <dbReference type="NCBI Taxonomy" id="2292766"/>
    <lineage>
        <taxon>Bacteria</taxon>
        <taxon>Deltaproteobacteria</taxon>
        <taxon>Bradymonadales</taxon>
        <taxon>Bradymonadaceae</taxon>
        <taxon>Persicimonas</taxon>
    </lineage>
</organism>
<evidence type="ECO:0000256" key="8">
    <source>
        <dbReference type="ARBA" id="ARBA00034006"/>
    </source>
</evidence>
<evidence type="ECO:0000256" key="2">
    <source>
        <dbReference type="ARBA" id="ARBA00022448"/>
    </source>
</evidence>
<evidence type="ECO:0000259" key="9">
    <source>
        <dbReference type="PROSITE" id="PS00662"/>
    </source>
</evidence>
<accession>A0A5B8Y154</accession>
<dbReference type="Pfam" id="PF05157">
    <property type="entry name" value="MshEN"/>
    <property type="match status" value="1"/>
</dbReference>
<dbReference type="GO" id="GO:0015627">
    <property type="term" value="C:type II protein secretion system complex"/>
    <property type="evidence" value="ECO:0007669"/>
    <property type="project" value="InterPro"/>
</dbReference>
<dbReference type="Proteomes" id="UP000315995">
    <property type="component" value="Chromosome"/>
</dbReference>